<evidence type="ECO:0000259" key="1">
    <source>
        <dbReference type="SMART" id="SM00871"/>
    </source>
</evidence>
<organism evidence="3 4">
    <name type="scientific">Paramecium primaurelia</name>
    <dbReference type="NCBI Taxonomy" id="5886"/>
    <lineage>
        <taxon>Eukaryota</taxon>
        <taxon>Sar</taxon>
        <taxon>Alveolata</taxon>
        <taxon>Ciliophora</taxon>
        <taxon>Intramacronucleata</taxon>
        <taxon>Oligohymenophorea</taxon>
        <taxon>Peniculida</taxon>
        <taxon>Parameciidae</taxon>
        <taxon>Paramecium</taxon>
    </lineage>
</organism>
<dbReference type="InterPro" id="IPR053182">
    <property type="entry name" value="YobU-like_regulator"/>
</dbReference>
<dbReference type="OMA" id="VQDATYA"/>
<feature type="domain" description="AraC effector-binding" evidence="1">
    <location>
        <begin position="5"/>
        <end position="169"/>
    </location>
</feature>
<evidence type="ECO:0000313" key="3">
    <source>
        <dbReference type="EMBL" id="CAD8117044.1"/>
    </source>
</evidence>
<dbReference type="PANTHER" id="PTHR36444:SF2">
    <property type="entry name" value="TRANSCRIPTIONAL REGULATOR PROTEIN YOBU-RELATED"/>
    <property type="match status" value="1"/>
</dbReference>
<dbReference type="EMBL" id="CAJJDM010000033">
    <property type="protein sequence ID" value="CAD8062943.1"/>
    <property type="molecule type" value="Genomic_DNA"/>
</dbReference>
<keyword evidence="4" id="KW-1185">Reference proteome</keyword>
<dbReference type="PANTHER" id="PTHR36444">
    <property type="entry name" value="TRANSCRIPTIONAL REGULATOR PROTEIN YOBU-RELATED"/>
    <property type="match status" value="1"/>
</dbReference>
<dbReference type="EMBL" id="CAJJDM010000196">
    <property type="protein sequence ID" value="CAD8117044.1"/>
    <property type="molecule type" value="Genomic_DNA"/>
</dbReference>
<reference evidence="3" key="1">
    <citation type="submission" date="2021-01" db="EMBL/GenBank/DDBJ databases">
        <authorList>
            <consortium name="Genoscope - CEA"/>
            <person name="William W."/>
        </authorList>
    </citation>
    <scope>NUCLEOTIDE SEQUENCE</scope>
</reference>
<comment type="caution">
    <text evidence="3">The sequence shown here is derived from an EMBL/GenBank/DDBJ whole genome shotgun (WGS) entry which is preliminary data.</text>
</comment>
<evidence type="ECO:0000313" key="4">
    <source>
        <dbReference type="Proteomes" id="UP000688137"/>
    </source>
</evidence>
<protein>
    <recommendedName>
        <fullName evidence="1">AraC effector-binding domain-containing protein</fullName>
    </recommendedName>
</protein>
<dbReference type="Proteomes" id="UP000688137">
    <property type="component" value="Unassembled WGS sequence"/>
</dbReference>
<gene>
    <name evidence="2" type="ORF">PPRIM_AZ9-3.1.T0340069</name>
    <name evidence="3" type="ORF">PPRIM_AZ9-3.1.T1870004</name>
</gene>
<evidence type="ECO:0000313" key="2">
    <source>
        <dbReference type="EMBL" id="CAD8062943.1"/>
    </source>
</evidence>
<sequence>MDPVPPKVIVDIPKFTVMGISRRVHFASEANPDTNVYIRTFKEYFEKKISDTIPNRAIPGRTYCLYYDFQDVQDKSKFTLSILVGELVTKVDQIPEGLDIFEVQDATYVCFKGGPGAIPEAARDTWKKLYLIKLDEWGYKRSYKTEFELYREGQNDIGNMEVELHIGIQQIQN</sequence>
<dbReference type="SMART" id="SM00871">
    <property type="entry name" value="AraC_E_bind"/>
    <property type="match status" value="1"/>
</dbReference>
<name>A0A8S1QPG2_PARPR</name>
<dbReference type="InterPro" id="IPR010499">
    <property type="entry name" value="AraC_E-bd"/>
</dbReference>
<dbReference type="Pfam" id="PF14526">
    <property type="entry name" value="Cass2"/>
    <property type="match status" value="1"/>
</dbReference>
<dbReference type="AlphaFoldDB" id="A0A8S1QPG2"/>
<accession>A0A8S1QPG2</accession>
<proteinExistence type="predicted"/>
<dbReference type="InterPro" id="IPR029441">
    <property type="entry name" value="Cass2"/>
</dbReference>